<evidence type="ECO:0000256" key="4">
    <source>
        <dbReference type="ARBA" id="ARBA00041569"/>
    </source>
</evidence>
<feature type="domain" description="UBC core" evidence="10">
    <location>
        <begin position="1"/>
        <end position="159"/>
    </location>
</feature>
<dbReference type="InterPro" id="IPR000608">
    <property type="entry name" value="UBC"/>
</dbReference>
<dbReference type="AlphaFoldDB" id="A0A9P4I7C0"/>
<evidence type="ECO:0000313" key="12">
    <source>
        <dbReference type="Proteomes" id="UP000799772"/>
    </source>
</evidence>
<keyword evidence="1" id="KW-0808">Transferase</keyword>
<protein>
    <recommendedName>
        <fullName evidence="3">Ubiquitin-conjugating enzyme E2 2</fullName>
    </recommendedName>
    <alternativeName>
        <fullName evidence="5">E2 ubiquitin-conjugating enzyme 2</fullName>
    </alternativeName>
    <alternativeName>
        <fullName evidence="6">Ubiquitin carrier protein UBC2</fullName>
    </alternativeName>
    <alternativeName>
        <fullName evidence="4">Ubiquitin-protein ligase UBC2</fullName>
    </alternativeName>
</protein>
<dbReference type="GO" id="GO:0005524">
    <property type="term" value="F:ATP binding"/>
    <property type="evidence" value="ECO:0007669"/>
    <property type="project" value="UniProtKB-UniRule"/>
</dbReference>
<comment type="caution">
    <text evidence="11">The sequence shown here is derived from an EMBL/GenBank/DDBJ whole genome shotgun (WGS) entry which is preliminary data.</text>
</comment>
<gene>
    <name evidence="11" type="ORF">NA57DRAFT_44916</name>
</gene>
<keyword evidence="8" id="KW-0547">Nucleotide-binding</keyword>
<evidence type="ECO:0000256" key="8">
    <source>
        <dbReference type="RuleBase" id="RU362109"/>
    </source>
</evidence>
<sequence length="239" mass="27211">MAERVLMNEFKTLSKEAWTHIELINENIFEWSIALIVLNPDSLYYGGYFKAKMTFPKNYPYSPPDFKFLRPLYHPNIYPDGRLCISILHAPGDDEMSGESAAERWSPAQRVESVLISILSLLDDAEVSSPANVDAGVMLRKDPAVYKAKVKKDLEKSKEDIPEGFVMPTSDAWKSREKEAEEREKQFSLDDWGDSDVEDDFDDDDSDEDNAGDADFDEDMDDDTGSAEDDDEDDDDEKH</sequence>
<keyword evidence="2 8" id="KW-0833">Ubl conjugation pathway</keyword>
<dbReference type="CDD" id="cd23811">
    <property type="entry name" value="UBCc_ScCDC34-like"/>
    <property type="match status" value="1"/>
</dbReference>
<dbReference type="Proteomes" id="UP000799772">
    <property type="component" value="Unassembled WGS sequence"/>
</dbReference>
<evidence type="ECO:0000256" key="9">
    <source>
        <dbReference type="SAM" id="MobiDB-lite"/>
    </source>
</evidence>
<dbReference type="Gene3D" id="3.10.110.10">
    <property type="entry name" value="Ubiquitin Conjugating Enzyme"/>
    <property type="match status" value="1"/>
</dbReference>
<dbReference type="SMART" id="SM00212">
    <property type="entry name" value="UBCc"/>
    <property type="match status" value="1"/>
</dbReference>
<dbReference type="PANTHER" id="PTHR24067">
    <property type="entry name" value="UBIQUITIN-CONJUGATING ENZYME E2"/>
    <property type="match status" value="1"/>
</dbReference>
<dbReference type="PROSITE" id="PS50127">
    <property type="entry name" value="UBC_2"/>
    <property type="match status" value="1"/>
</dbReference>
<dbReference type="Pfam" id="PF00179">
    <property type="entry name" value="UQ_con"/>
    <property type="match status" value="1"/>
</dbReference>
<dbReference type="InterPro" id="IPR050113">
    <property type="entry name" value="Ub_conjugating_enzyme"/>
</dbReference>
<dbReference type="FunFam" id="3.10.110.10:FF:000063">
    <property type="entry name" value="CDC34p Ubiquitin-conjugating enzyme (E2)"/>
    <property type="match status" value="1"/>
</dbReference>
<evidence type="ECO:0000256" key="1">
    <source>
        <dbReference type="ARBA" id="ARBA00022679"/>
    </source>
</evidence>
<organism evidence="11 12">
    <name type="scientific">Rhizodiscina lignyota</name>
    <dbReference type="NCBI Taxonomy" id="1504668"/>
    <lineage>
        <taxon>Eukaryota</taxon>
        <taxon>Fungi</taxon>
        <taxon>Dikarya</taxon>
        <taxon>Ascomycota</taxon>
        <taxon>Pezizomycotina</taxon>
        <taxon>Dothideomycetes</taxon>
        <taxon>Pleosporomycetidae</taxon>
        <taxon>Aulographales</taxon>
        <taxon>Rhizodiscinaceae</taxon>
        <taxon>Rhizodiscina</taxon>
    </lineage>
</organism>
<evidence type="ECO:0000259" key="10">
    <source>
        <dbReference type="PROSITE" id="PS50127"/>
    </source>
</evidence>
<feature type="region of interest" description="Disordered" evidence="9">
    <location>
        <begin position="172"/>
        <end position="239"/>
    </location>
</feature>
<evidence type="ECO:0000313" key="11">
    <source>
        <dbReference type="EMBL" id="KAF2095294.1"/>
    </source>
</evidence>
<dbReference type="InterPro" id="IPR016135">
    <property type="entry name" value="UBQ-conjugating_enzyme/RWD"/>
</dbReference>
<comment type="similarity">
    <text evidence="8">Belongs to the ubiquitin-conjugating enzyme family.</text>
</comment>
<feature type="active site" description="Glycyl thioester intermediate" evidence="7">
    <location>
        <position position="84"/>
    </location>
</feature>
<evidence type="ECO:0000256" key="6">
    <source>
        <dbReference type="ARBA" id="ARBA00042190"/>
    </source>
</evidence>
<keyword evidence="8" id="KW-0067">ATP-binding</keyword>
<evidence type="ECO:0000256" key="3">
    <source>
        <dbReference type="ARBA" id="ARBA00039884"/>
    </source>
</evidence>
<evidence type="ECO:0000256" key="2">
    <source>
        <dbReference type="ARBA" id="ARBA00022786"/>
    </source>
</evidence>
<feature type="compositionally biased region" description="Basic and acidic residues" evidence="9">
    <location>
        <begin position="173"/>
        <end position="188"/>
    </location>
</feature>
<proteinExistence type="inferred from homology"/>
<dbReference type="EMBL" id="ML978132">
    <property type="protein sequence ID" value="KAF2095294.1"/>
    <property type="molecule type" value="Genomic_DNA"/>
</dbReference>
<evidence type="ECO:0000256" key="5">
    <source>
        <dbReference type="ARBA" id="ARBA00042179"/>
    </source>
</evidence>
<dbReference type="SUPFAM" id="SSF54495">
    <property type="entry name" value="UBC-like"/>
    <property type="match status" value="1"/>
</dbReference>
<keyword evidence="12" id="KW-1185">Reference proteome</keyword>
<name>A0A9P4I7C0_9PEZI</name>
<dbReference type="GO" id="GO:0016740">
    <property type="term" value="F:transferase activity"/>
    <property type="evidence" value="ECO:0007669"/>
    <property type="project" value="UniProtKB-KW"/>
</dbReference>
<dbReference type="PROSITE" id="PS00183">
    <property type="entry name" value="UBC_1"/>
    <property type="match status" value="1"/>
</dbReference>
<reference evidence="11" key="1">
    <citation type="journal article" date="2020" name="Stud. Mycol.">
        <title>101 Dothideomycetes genomes: a test case for predicting lifestyles and emergence of pathogens.</title>
        <authorList>
            <person name="Haridas S."/>
            <person name="Albert R."/>
            <person name="Binder M."/>
            <person name="Bloem J."/>
            <person name="Labutti K."/>
            <person name="Salamov A."/>
            <person name="Andreopoulos B."/>
            <person name="Baker S."/>
            <person name="Barry K."/>
            <person name="Bills G."/>
            <person name="Bluhm B."/>
            <person name="Cannon C."/>
            <person name="Castanera R."/>
            <person name="Culley D."/>
            <person name="Daum C."/>
            <person name="Ezra D."/>
            <person name="Gonzalez J."/>
            <person name="Henrissat B."/>
            <person name="Kuo A."/>
            <person name="Liang C."/>
            <person name="Lipzen A."/>
            <person name="Lutzoni F."/>
            <person name="Magnuson J."/>
            <person name="Mondo S."/>
            <person name="Nolan M."/>
            <person name="Ohm R."/>
            <person name="Pangilinan J."/>
            <person name="Park H.-J."/>
            <person name="Ramirez L."/>
            <person name="Alfaro M."/>
            <person name="Sun H."/>
            <person name="Tritt A."/>
            <person name="Yoshinaga Y."/>
            <person name="Zwiers L.-H."/>
            <person name="Turgeon B."/>
            <person name="Goodwin S."/>
            <person name="Spatafora J."/>
            <person name="Crous P."/>
            <person name="Grigoriev I."/>
        </authorList>
    </citation>
    <scope>NUCLEOTIDE SEQUENCE</scope>
    <source>
        <strain evidence="11">CBS 133067</strain>
    </source>
</reference>
<evidence type="ECO:0000256" key="7">
    <source>
        <dbReference type="PROSITE-ProRule" id="PRU10133"/>
    </source>
</evidence>
<dbReference type="InterPro" id="IPR023313">
    <property type="entry name" value="UBQ-conjugating_AS"/>
</dbReference>
<dbReference type="OrthoDB" id="19692at2759"/>
<accession>A0A9P4I7C0</accession>
<feature type="compositionally biased region" description="Acidic residues" evidence="9">
    <location>
        <begin position="191"/>
        <end position="239"/>
    </location>
</feature>